<organism evidence="1 2">
    <name type="scientific">Streptomyces harbinensis</name>
    <dbReference type="NCBI Taxonomy" id="1176198"/>
    <lineage>
        <taxon>Bacteria</taxon>
        <taxon>Bacillati</taxon>
        <taxon>Actinomycetota</taxon>
        <taxon>Actinomycetes</taxon>
        <taxon>Kitasatosporales</taxon>
        <taxon>Streptomycetaceae</taxon>
        <taxon>Streptomyces</taxon>
    </lineage>
</organism>
<evidence type="ECO:0000313" key="2">
    <source>
        <dbReference type="Proteomes" id="UP000198873"/>
    </source>
</evidence>
<dbReference type="Proteomes" id="UP000198873">
    <property type="component" value="Unassembled WGS sequence"/>
</dbReference>
<dbReference type="AlphaFoldDB" id="A0A1I6WBD4"/>
<dbReference type="EMBL" id="FPAB01000017">
    <property type="protein sequence ID" value="SFT23298.1"/>
    <property type="molecule type" value="Genomic_DNA"/>
</dbReference>
<dbReference type="RefSeq" id="WP_093844536.1">
    <property type="nucleotide sequence ID" value="NZ_FPAB01000017.1"/>
</dbReference>
<evidence type="ECO:0000313" key="1">
    <source>
        <dbReference type="EMBL" id="SFT23298.1"/>
    </source>
</evidence>
<name>A0A1I6WBD4_9ACTN</name>
<sequence length="97" mass="10624">MSDIGEATWVTYVGGERVELPASIDGIRAALPETERADFEREVGSAAAQDLPRVLGHWALRTHPEAVREMEETFAALEAGDYSGVVYPYEEREEGAA</sequence>
<proteinExistence type="predicted"/>
<accession>A0A1I6WBD4</accession>
<gene>
    <name evidence="1" type="ORF">SAMN05444716_11716</name>
</gene>
<protein>
    <submittedName>
        <fullName evidence="1">Uncharacterized protein</fullName>
    </submittedName>
</protein>
<reference evidence="2" key="1">
    <citation type="submission" date="2016-10" db="EMBL/GenBank/DDBJ databases">
        <authorList>
            <person name="Varghese N."/>
            <person name="Submissions S."/>
        </authorList>
    </citation>
    <scope>NUCLEOTIDE SEQUENCE [LARGE SCALE GENOMIC DNA]</scope>
    <source>
        <strain evidence="2">CGMCC 4.7047</strain>
    </source>
</reference>
<keyword evidence="2" id="KW-1185">Reference proteome</keyword>
<dbReference type="STRING" id="1176198.SAMN05444716_11716"/>